<evidence type="ECO:0000256" key="6">
    <source>
        <dbReference type="ARBA" id="ARBA00022946"/>
    </source>
</evidence>
<gene>
    <name evidence="13" type="primary">NTH1</name>
    <name evidence="16" type="ORF">ZHAS_00011965</name>
</gene>
<dbReference type="GO" id="GO:0005739">
    <property type="term" value="C:mitochondrion"/>
    <property type="evidence" value="ECO:0007669"/>
    <property type="project" value="UniProtKB-SubCell"/>
</dbReference>
<evidence type="ECO:0000313" key="17">
    <source>
        <dbReference type="EnsemblMetazoa" id="ASIC011965-PA"/>
    </source>
</evidence>
<dbReference type="GO" id="GO:0006289">
    <property type="term" value="P:nucleotide-excision repair"/>
    <property type="evidence" value="ECO:0007669"/>
    <property type="project" value="TreeGrafter"/>
</dbReference>
<dbReference type="GO" id="GO:0000703">
    <property type="term" value="F:oxidized pyrimidine nucleobase lesion DNA N-glycosylase activity"/>
    <property type="evidence" value="ECO:0007669"/>
    <property type="project" value="UniProtKB-UniRule"/>
</dbReference>
<reference evidence="17" key="2">
    <citation type="submission" date="2020-05" db="UniProtKB">
        <authorList>
            <consortium name="EnsemblMetazoa"/>
        </authorList>
    </citation>
    <scope>IDENTIFICATION</scope>
</reference>
<dbReference type="AlphaFoldDB" id="A0A084W1N5"/>
<dbReference type="InterPro" id="IPR003265">
    <property type="entry name" value="HhH-GPD_domain"/>
</dbReference>
<dbReference type="Pfam" id="PF00730">
    <property type="entry name" value="HhH-GPD"/>
    <property type="match status" value="1"/>
</dbReference>
<evidence type="ECO:0000256" key="14">
    <source>
        <dbReference type="SAM" id="MobiDB-lite"/>
    </source>
</evidence>
<evidence type="ECO:0000256" key="9">
    <source>
        <dbReference type="ARBA" id="ARBA00023204"/>
    </source>
</evidence>
<keyword evidence="7" id="KW-0408">Iron</keyword>
<comment type="catalytic activity">
    <reaction evidence="12 13">
        <text>2'-deoxyribonucleotide-(2'-deoxyribose 5'-phosphate)-2'-deoxyribonucleotide-DNA = a 3'-end 2'-deoxyribonucleotide-(2,3-dehydro-2,3-deoxyribose 5'-phosphate)-DNA + a 5'-end 5'-phospho-2'-deoxyribonucleoside-DNA + H(+)</text>
        <dbReference type="Rhea" id="RHEA:66592"/>
        <dbReference type="Rhea" id="RHEA-COMP:13180"/>
        <dbReference type="Rhea" id="RHEA-COMP:16897"/>
        <dbReference type="Rhea" id="RHEA-COMP:17067"/>
        <dbReference type="ChEBI" id="CHEBI:15378"/>
        <dbReference type="ChEBI" id="CHEBI:136412"/>
        <dbReference type="ChEBI" id="CHEBI:157695"/>
        <dbReference type="ChEBI" id="CHEBI:167181"/>
        <dbReference type="EC" id="4.2.99.18"/>
    </reaction>
</comment>
<keyword evidence="10 13" id="KW-0456">Lyase</keyword>
<feature type="region of interest" description="Disordered" evidence="14">
    <location>
        <begin position="1"/>
        <end position="87"/>
    </location>
</feature>
<dbReference type="GO" id="GO:0046872">
    <property type="term" value="F:metal ion binding"/>
    <property type="evidence" value="ECO:0007669"/>
    <property type="project" value="UniProtKB-KW"/>
</dbReference>
<dbReference type="GO" id="GO:0003677">
    <property type="term" value="F:DNA binding"/>
    <property type="evidence" value="ECO:0007669"/>
    <property type="project" value="UniProtKB-UniRule"/>
</dbReference>
<evidence type="ECO:0000256" key="8">
    <source>
        <dbReference type="ARBA" id="ARBA00023014"/>
    </source>
</evidence>
<evidence type="ECO:0000256" key="13">
    <source>
        <dbReference type="HAMAP-Rule" id="MF_03183"/>
    </source>
</evidence>
<dbReference type="EMBL" id="ATLV01019399">
    <property type="status" value="NOT_ANNOTATED_CDS"/>
    <property type="molecule type" value="Genomic_DNA"/>
</dbReference>
<protein>
    <recommendedName>
        <fullName evidence="13">Endonuclease III homolog</fullName>
        <ecNumber evidence="13">3.2.2.-</ecNumber>
        <ecNumber evidence="13">4.2.99.18</ecNumber>
    </recommendedName>
    <alternativeName>
        <fullName evidence="13">Bifunctional DNA N-glycosylase/DNA-(apurinic or apyrimidinic site) lyase</fullName>
        <shortName evidence="13">DNA glycosylase/AP lyase</shortName>
    </alternativeName>
</protein>
<keyword evidence="6" id="KW-0809">Transit peptide</keyword>
<evidence type="ECO:0000256" key="3">
    <source>
        <dbReference type="ARBA" id="ARBA00022723"/>
    </source>
</evidence>
<dbReference type="EnsemblMetazoa" id="ASIC011965-RA">
    <property type="protein sequence ID" value="ASIC011965-PA"/>
    <property type="gene ID" value="ASIC011965"/>
</dbReference>
<dbReference type="InterPro" id="IPR030841">
    <property type="entry name" value="NTH1"/>
</dbReference>
<feature type="domain" description="HhH-GPD" evidence="15">
    <location>
        <begin position="143"/>
        <end position="293"/>
    </location>
</feature>
<reference evidence="16 18" key="1">
    <citation type="journal article" date="2014" name="BMC Genomics">
        <title>Genome sequence of Anopheles sinensis provides insight into genetics basis of mosquito competence for malaria parasites.</title>
        <authorList>
            <person name="Zhou D."/>
            <person name="Zhang D."/>
            <person name="Ding G."/>
            <person name="Shi L."/>
            <person name="Hou Q."/>
            <person name="Ye Y."/>
            <person name="Xu Y."/>
            <person name="Zhou H."/>
            <person name="Xiong C."/>
            <person name="Li S."/>
            <person name="Yu J."/>
            <person name="Hong S."/>
            <person name="Yu X."/>
            <person name="Zou P."/>
            <person name="Chen C."/>
            <person name="Chang X."/>
            <person name="Wang W."/>
            <person name="Lv Y."/>
            <person name="Sun Y."/>
            <person name="Ma L."/>
            <person name="Shen B."/>
            <person name="Zhu C."/>
        </authorList>
    </citation>
    <scope>NUCLEOTIDE SEQUENCE [LARGE SCALE GENOMIC DNA]</scope>
</reference>
<keyword evidence="4 13" id="KW-0227">DNA damage</keyword>
<keyword evidence="5 13" id="KW-0378">Hydrolase</keyword>
<dbReference type="InterPro" id="IPR011257">
    <property type="entry name" value="DNA_glycosylase"/>
</dbReference>
<keyword evidence="8" id="KW-0411">Iron-sulfur</keyword>
<comment type="similarity">
    <text evidence="1 13">Belongs to the Nth/MutY family.</text>
</comment>
<keyword evidence="9 13" id="KW-0234">DNA repair</keyword>
<keyword evidence="18" id="KW-1185">Reference proteome</keyword>
<dbReference type="SMART" id="SM00478">
    <property type="entry name" value="ENDO3c"/>
    <property type="match status" value="1"/>
</dbReference>
<dbReference type="STRING" id="74873.A0A084W1N5"/>
<comment type="subcellular location">
    <subcellularLocation>
        <location evidence="13">Nucleus</location>
    </subcellularLocation>
    <subcellularLocation>
        <location evidence="13">Mitochondrion</location>
    </subcellularLocation>
</comment>
<keyword evidence="11 13" id="KW-0326">Glycosidase</keyword>
<keyword evidence="3" id="KW-0479">Metal-binding</keyword>
<evidence type="ECO:0000256" key="1">
    <source>
        <dbReference type="ARBA" id="ARBA00008343"/>
    </source>
</evidence>
<comment type="function">
    <text evidence="13">Bifunctional DNA N-glycosylase with associated apurinic/apyrimidinic (AP) lyase function that catalyzes the first step in base excision repair (BER), the primary repair pathway for the repair of oxidative DNA damage. The DNA N-glycosylase activity releases the damaged DNA base from DNA by cleaving the N-glycosidic bond, leaving an AP site. The AP lyase activity cleaves the phosphodiester bond 3' to the AP site by a beta-elimination. Primarily recognizes and repairs oxidative base damage of pyrimidines.</text>
</comment>
<dbReference type="Proteomes" id="UP000030765">
    <property type="component" value="Unassembled WGS sequence"/>
</dbReference>
<evidence type="ECO:0000256" key="11">
    <source>
        <dbReference type="ARBA" id="ARBA00023295"/>
    </source>
</evidence>
<comment type="caution">
    <text evidence="13">Lacks conserved residue(s) required for the propagation of feature annotation.</text>
</comment>
<organism evidence="16">
    <name type="scientific">Anopheles sinensis</name>
    <name type="common">Mosquito</name>
    <dbReference type="NCBI Taxonomy" id="74873"/>
    <lineage>
        <taxon>Eukaryota</taxon>
        <taxon>Metazoa</taxon>
        <taxon>Ecdysozoa</taxon>
        <taxon>Arthropoda</taxon>
        <taxon>Hexapoda</taxon>
        <taxon>Insecta</taxon>
        <taxon>Pterygota</taxon>
        <taxon>Neoptera</taxon>
        <taxon>Endopterygota</taxon>
        <taxon>Diptera</taxon>
        <taxon>Nematocera</taxon>
        <taxon>Culicoidea</taxon>
        <taxon>Culicidae</taxon>
        <taxon>Anophelinae</taxon>
        <taxon>Anopheles</taxon>
    </lineage>
</organism>
<dbReference type="Pfam" id="PF00633">
    <property type="entry name" value="HHH"/>
    <property type="match status" value="1"/>
</dbReference>
<dbReference type="CDD" id="cd00056">
    <property type="entry name" value="ENDO3c"/>
    <property type="match status" value="1"/>
</dbReference>
<evidence type="ECO:0000313" key="18">
    <source>
        <dbReference type="Proteomes" id="UP000030765"/>
    </source>
</evidence>
<dbReference type="HAMAP" id="MF_03183">
    <property type="entry name" value="Endonuclease_III_Nth"/>
    <property type="match status" value="1"/>
</dbReference>
<dbReference type="GO" id="GO:0140078">
    <property type="term" value="F:class I DNA-(apurinic or apyrimidinic site) endonuclease activity"/>
    <property type="evidence" value="ECO:0007669"/>
    <property type="project" value="UniProtKB-EC"/>
</dbReference>
<evidence type="ECO:0000256" key="10">
    <source>
        <dbReference type="ARBA" id="ARBA00023239"/>
    </source>
</evidence>
<keyword evidence="13" id="KW-0496">Mitochondrion</keyword>
<dbReference type="GO" id="GO:0051539">
    <property type="term" value="F:4 iron, 4 sulfur cluster binding"/>
    <property type="evidence" value="ECO:0007669"/>
    <property type="project" value="UniProtKB-KW"/>
</dbReference>
<dbReference type="SUPFAM" id="SSF48150">
    <property type="entry name" value="DNA-glycosylase"/>
    <property type="match status" value="1"/>
</dbReference>
<evidence type="ECO:0000259" key="15">
    <source>
        <dbReference type="SMART" id="SM00478"/>
    </source>
</evidence>
<sequence length="335" mass="38627">METLESQNDGPEKGSSTVEICEPQQSNEKTPTKEGPPRNKTSMENGIKMEKLESQNDESEKETSEPRSSIKRELNDDSYDGNPSKEVKWEPKNWRQIIENIRQMRRENIAPVDTMGCDQFTSDGETVIPDRLKRYHCLVSLILSSQTRDQANHECMMRLKKHGLTPESMVSTDDKVLEKLIYPISFYRNKTKFIKQMSQILIDQYDGDIPNNIKELLKLPGVGKKMAHLCMRSAWNVVTGIGVDTHVHRISNWLQLIPEETKQPEATRKALEKWLPFELWDEFNHLLVGFGQTICTQNFPRCNDCLNAPICPARGKRPIRKTPMKKAIKPEDLEF</sequence>
<dbReference type="EC" id="3.2.2.-" evidence="13"/>
<dbReference type="EC" id="4.2.99.18" evidence="13"/>
<evidence type="ECO:0000256" key="2">
    <source>
        <dbReference type="ARBA" id="ARBA00022485"/>
    </source>
</evidence>
<dbReference type="Gene3D" id="1.10.340.30">
    <property type="entry name" value="Hypothetical protein, domain 2"/>
    <property type="match status" value="1"/>
</dbReference>
<evidence type="ECO:0000313" key="16">
    <source>
        <dbReference type="EMBL" id="KFB44129.1"/>
    </source>
</evidence>
<dbReference type="OMA" id="WQQFTHL"/>
<dbReference type="OrthoDB" id="2099276at2759"/>
<name>A0A084W1N5_ANOSI</name>
<dbReference type="InterPro" id="IPR004036">
    <property type="entry name" value="Endonuclease-III-like_CS2"/>
</dbReference>
<dbReference type="PROSITE" id="PS01155">
    <property type="entry name" value="ENDONUCLEASE_III_2"/>
    <property type="match status" value="1"/>
</dbReference>
<dbReference type="VEuPathDB" id="VectorBase:ASIS007968"/>
<keyword evidence="2" id="KW-0004">4Fe-4S</keyword>
<dbReference type="FunFam" id="1.10.1670.10:FF:000003">
    <property type="entry name" value="Endonuclease III homolog"/>
    <property type="match status" value="1"/>
</dbReference>
<dbReference type="GO" id="GO:0005634">
    <property type="term" value="C:nucleus"/>
    <property type="evidence" value="ECO:0007669"/>
    <property type="project" value="UniProtKB-SubCell"/>
</dbReference>
<dbReference type="InterPro" id="IPR023170">
    <property type="entry name" value="HhH_base_excis_C"/>
</dbReference>
<dbReference type="FunFam" id="1.10.340.30:FF:000005">
    <property type="entry name" value="Endonuclease III-like protein 1"/>
    <property type="match status" value="1"/>
</dbReference>
<dbReference type="InterPro" id="IPR000445">
    <property type="entry name" value="HhH_motif"/>
</dbReference>
<feature type="compositionally biased region" description="Basic and acidic residues" evidence="14">
    <location>
        <begin position="61"/>
        <end position="75"/>
    </location>
</feature>
<evidence type="ECO:0000256" key="5">
    <source>
        <dbReference type="ARBA" id="ARBA00022801"/>
    </source>
</evidence>
<dbReference type="GO" id="GO:0006285">
    <property type="term" value="P:base-excision repair, AP site formation"/>
    <property type="evidence" value="ECO:0007669"/>
    <property type="project" value="UniProtKB-UniRule"/>
</dbReference>
<evidence type="ECO:0000256" key="12">
    <source>
        <dbReference type="ARBA" id="ARBA00044632"/>
    </source>
</evidence>
<accession>A0A084W1N5</accession>
<dbReference type="Gene3D" id="1.10.1670.10">
    <property type="entry name" value="Helix-hairpin-Helix base-excision DNA repair enzymes (C-terminal)"/>
    <property type="match status" value="1"/>
</dbReference>
<dbReference type="PANTHER" id="PTHR43286">
    <property type="entry name" value="ENDONUCLEASE III-LIKE PROTEIN 1"/>
    <property type="match status" value="1"/>
</dbReference>
<keyword evidence="13" id="KW-0539">Nucleus</keyword>
<dbReference type="EMBL" id="KE525269">
    <property type="protein sequence ID" value="KFB44129.1"/>
    <property type="molecule type" value="Genomic_DNA"/>
</dbReference>
<evidence type="ECO:0000256" key="7">
    <source>
        <dbReference type="ARBA" id="ARBA00023004"/>
    </source>
</evidence>
<feature type="compositionally biased region" description="Polar residues" evidence="14">
    <location>
        <begin position="1"/>
        <end position="29"/>
    </location>
</feature>
<dbReference type="VEuPathDB" id="VectorBase:ASIC011965"/>
<dbReference type="PANTHER" id="PTHR43286:SF1">
    <property type="entry name" value="ENDONUCLEASE III-LIKE PROTEIN 1"/>
    <property type="match status" value="1"/>
</dbReference>
<evidence type="ECO:0000256" key="4">
    <source>
        <dbReference type="ARBA" id="ARBA00022763"/>
    </source>
</evidence>
<proteinExistence type="inferred from homology"/>